<keyword evidence="1" id="KW-0812">Transmembrane</keyword>
<evidence type="ECO:0000313" key="2">
    <source>
        <dbReference type="EMBL" id="PAA66785.1"/>
    </source>
</evidence>
<dbReference type="Proteomes" id="UP000215902">
    <property type="component" value="Unassembled WGS sequence"/>
</dbReference>
<dbReference type="OrthoDB" id="9991317at2759"/>
<comment type="caution">
    <text evidence="2">The sequence shown here is derived from an EMBL/GenBank/DDBJ whole genome shotgun (WGS) entry which is preliminary data.</text>
</comment>
<dbReference type="EMBL" id="NIVC01001532">
    <property type="protein sequence ID" value="PAA66785.1"/>
    <property type="molecule type" value="Genomic_DNA"/>
</dbReference>
<gene>
    <name evidence="2" type="ORF">BOX15_Mlig011967g1</name>
    <name evidence="3" type="ORF">BOX15_Mlig011967g3</name>
</gene>
<evidence type="ECO:0000313" key="3">
    <source>
        <dbReference type="EMBL" id="PAA78744.1"/>
    </source>
</evidence>
<keyword evidence="4" id="KW-1185">Reference proteome</keyword>
<accession>A0A267EZ49</accession>
<proteinExistence type="predicted"/>
<dbReference type="AlphaFoldDB" id="A0A267EZ49"/>
<sequence>MASSSLILRILSVRRIAMFGTLLLMLMFINFYSRPLKHCNCANHLEGSHSVSSDSQFDNSAVKSQIDNLETRKSPDVKSAKKFVNDFKAGYEAFYRYQNKSLYQVQKDTRLPLLRLSEAENDVKYRTKMGKQWMQEKTAVFVGTARNAKDHLPRNIKDIHRLGKLFKDYWIVFVENDSKDGTREFLIGVVKQYNKTIILGCEPINSPAECHIDIKYRSGKIHKPGWAQKRNEEEFVDRGVTMSILRNMILDYIYANLADKADLMIAIEPDISWHPWNLDNIAQGIYYFSTRPQLDLLCANGRLWGKIYDPCSRTYYSMKKFTNVDDNDKTFVTDAMAVEKNKIPIKVDSCFQAFAIHRISSLVKHNAHYYLAPGERNCEHNTLARQLPERYIDPVMWLDIYSLVVHSRDRW</sequence>
<name>A0A267EZ49_9PLAT</name>
<keyword evidence="1" id="KW-1133">Transmembrane helix</keyword>
<organism evidence="2 4">
    <name type="scientific">Macrostomum lignano</name>
    <dbReference type="NCBI Taxonomy" id="282301"/>
    <lineage>
        <taxon>Eukaryota</taxon>
        <taxon>Metazoa</taxon>
        <taxon>Spiralia</taxon>
        <taxon>Lophotrochozoa</taxon>
        <taxon>Platyhelminthes</taxon>
        <taxon>Rhabditophora</taxon>
        <taxon>Macrostomorpha</taxon>
        <taxon>Macrostomida</taxon>
        <taxon>Macrostomidae</taxon>
        <taxon>Macrostomum</taxon>
    </lineage>
</organism>
<evidence type="ECO:0000256" key="1">
    <source>
        <dbReference type="SAM" id="Phobius"/>
    </source>
</evidence>
<protein>
    <submittedName>
        <fullName evidence="2">Uncharacterized protein</fullName>
    </submittedName>
</protein>
<dbReference type="EMBL" id="NIVC01000667">
    <property type="protein sequence ID" value="PAA78744.1"/>
    <property type="molecule type" value="Genomic_DNA"/>
</dbReference>
<reference evidence="2 4" key="1">
    <citation type="submission" date="2017-06" db="EMBL/GenBank/DDBJ databases">
        <title>A platform for efficient transgenesis in Macrostomum lignano, a flatworm model organism for stem cell research.</title>
        <authorList>
            <person name="Berezikov E."/>
        </authorList>
    </citation>
    <scope>NUCLEOTIDE SEQUENCE [LARGE SCALE GENOMIC DNA]</scope>
    <source>
        <strain evidence="2">DV1</strain>
        <tissue evidence="2">Whole organism</tissue>
    </source>
</reference>
<feature type="transmembrane region" description="Helical" evidence="1">
    <location>
        <begin position="12"/>
        <end position="32"/>
    </location>
</feature>
<keyword evidence="1" id="KW-0472">Membrane</keyword>
<evidence type="ECO:0000313" key="4">
    <source>
        <dbReference type="Proteomes" id="UP000215902"/>
    </source>
</evidence>